<dbReference type="Proteomes" id="UP000068250">
    <property type="component" value="Chromosome I"/>
</dbReference>
<accession>A0A0U5F9M3</accession>
<name>A0A0U5F9M3_9PROT</name>
<proteinExistence type="predicted"/>
<dbReference type="PATRIC" id="fig|431306.5.peg.1634"/>
<reference evidence="2" key="1">
    <citation type="submission" date="2014-09" db="EMBL/GenBank/DDBJ databases">
        <authorList>
            <person name="Illeghems K.G."/>
        </authorList>
    </citation>
    <scope>NUCLEOTIDE SEQUENCE [LARGE SCALE GENOMIC DNA]</scope>
    <source>
        <strain evidence="2">LMG 23848T</strain>
    </source>
</reference>
<gene>
    <name evidence="1" type="ORF">AGA_1606</name>
</gene>
<dbReference type="AlphaFoldDB" id="A0A0U5F9M3"/>
<evidence type="ECO:0000313" key="2">
    <source>
        <dbReference type="Proteomes" id="UP000068250"/>
    </source>
</evidence>
<organism evidence="1 2">
    <name type="scientific">Acetobacter ghanensis</name>
    <dbReference type="NCBI Taxonomy" id="431306"/>
    <lineage>
        <taxon>Bacteria</taxon>
        <taxon>Pseudomonadati</taxon>
        <taxon>Pseudomonadota</taxon>
        <taxon>Alphaproteobacteria</taxon>
        <taxon>Acetobacterales</taxon>
        <taxon>Acetobacteraceae</taxon>
        <taxon>Acetobacter</taxon>
    </lineage>
</organism>
<protein>
    <submittedName>
        <fullName evidence="1">Uncharacterized protein</fullName>
    </submittedName>
</protein>
<dbReference type="EMBL" id="LN609302">
    <property type="protein sequence ID" value="CEF55773.1"/>
    <property type="molecule type" value="Genomic_DNA"/>
</dbReference>
<evidence type="ECO:0000313" key="1">
    <source>
        <dbReference type="EMBL" id="CEF55773.1"/>
    </source>
</evidence>
<sequence>MALCMKKQSDTKGMFLNEGRIVFSEWAFGGNLFLSPEEKPLPLIHRGRFY</sequence>